<evidence type="ECO:0000313" key="3">
    <source>
        <dbReference type="Proteomes" id="UP000628463"/>
    </source>
</evidence>
<proteinExistence type="predicted"/>
<evidence type="ECO:0000313" key="2">
    <source>
        <dbReference type="EMBL" id="MBC5681878.1"/>
    </source>
</evidence>
<protein>
    <recommendedName>
        <fullName evidence="4">Rubredoxin-like domain-containing protein</fullName>
    </recommendedName>
</protein>
<name>A0ABR7G357_9FIRM</name>
<reference evidence="2 3" key="1">
    <citation type="submission" date="2020-08" db="EMBL/GenBank/DDBJ databases">
        <title>Genome public.</title>
        <authorList>
            <person name="Liu C."/>
            <person name="Sun Q."/>
        </authorList>
    </citation>
    <scope>NUCLEOTIDE SEQUENCE [LARGE SCALE GENOMIC DNA]</scope>
    <source>
        <strain evidence="2 3">NSJ-43</strain>
    </source>
</reference>
<keyword evidence="3" id="KW-1185">Reference proteome</keyword>
<dbReference type="Proteomes" id="UP000628463">
    <property type="component" value="Unassembled WGS sequence"/>
</dbReference>
<organism evidence="2 3">
    <name type="scientific">Lachnospira hominis</name>
    <name type="common">ex Liu et al. 2021</name>
    <dbReference type="NCBI Taxonomy" id="2763051"/>
    <lineage>
        <taxon>Bacteria</taxon>
        <taxon>Bacillati</taxon>
        <taxon>Bacillota</taxon>
        <taxon>Clostridia</taxon>
        <taxon>Lachnospirales</taxon>
        <taxon>Lachnospiraceae</taxon>
        <taxon>Lachnospira</taxon>
    </lineage>
</organism>
<keyword evidence="1" id="KW-0472">Membrane</keyword>
<gene>
    <name evidence="2" type="ORF">H8S01_13065</name>
</gene>
<dbReference type="RefSeq" id="WP_021866650.1">
    <property type="nucleotide sequence ID" value="NZ_JACOPD010000012.1"/>
</dbReference>
<keyword evidence="1" id="KW-1133">Transmembrane helix</keyword>
<sequence length="110" mass="12533">MSDMKKTVTCKYCSAEYPEELANCPYCGNANFYGQEKIYMQRMSQIRKRLASLAYIDKKIILKEILKIAGITAAVIAVIIAVIFTIISIDKNNYSKQINEMRGNIINEIQ</sequence>
<keyword evidence="1" id="KW-0812">Transmembrane</keyword>
<comment type="caution">
    <text evidence="2">The sequence shown here is derived from an EMBL/GenBank/DDBJ whole genome shotgun (WGS) entry which is preliminary data.</text>
</comment>
<evidence type="ECO:0000256" key="1">
    <source>
        <dbReference type="SAM" id="Phobius"/>
    </source>
</evidence>
<evidence type="ECO:0008006" key="4">
    <source>
        <dbReference type="Google" id="ProtNLM"/>
    </source>
</evidence>
<dbReference type="EMBL" id="JACOPD010000012">
    <property type="protein sequence ID" value="MBC5681878.1"/>
    <property type="molecule type" value="Genomic_DNA"/>
</dbReference>
<accession>A0ABR7G357</accession>
<feature type="transmembrane region" description="Helical" evidence="1">
    <location>
        <begin position="68"/>
        <end position="89"/>
    </location>
</feature>